<evidence type="ECO:0000313" key="2">
    <source>
        <dbReference type="EMBL" id="KKB97960.1"/>
    </source>
</evidence>
<keyword evidence="5" id="KW-1185">Reference proteome</keyword>
<dbReference type="PROSITE" id="PS51674">
    <property type="entry name" value="4FE4S_WBL"/>
    <property type="match status" value="1"/>
</dbReference>
<evidence type="ECO:0000259" key="1">
    <source>
        <dbReference type="PROSITE" id="PS51674"/>
    </source>
</evidence>
<dbReference type="InterPro" id="IPR034768">
    <property type="entry name" value="4FE4S_WBL"/>
</dbReference>
<dbReference type="EMBL" id="MVHH01000065">
    <property type="protein sequence ID" value="OQZ92205.1"/>
    <property type="molecule type" value="Genomic_DNA"/>
</dbReference>
<reference evidence="4" key="1">
    <citation type="submission" date="2015-04" db="EMBL/GenBank/DDBJ databases">
        <title>Genome sequence of Mycobacterium arupense GUC1.</title>
        <authorList>
            <person name="Greninger A.L."/>
            <person name="Cunningham G."/>
            <person name="Chiu C.Y."/>
            <person name="Miller S."/>
        </authorList>
    </citation>
    <scope>NUCLEOTIDE SEQUENCE [LARGE SCALE GENOMIC DNA]</scope>
    <source>
        <strain evidence="4">GUC1</strain>
    </source>
</reference>
<evidence type="ECO:0000313" key="5">
    <source>
        <dbReference type="Proteomes" id="UP000192327"/>
    </source>
</evidence>
<reference evidence="2" key="2">
    <citation type="submission" date="2015-04" db="EMBL/GenBank/DDBJ databases">
        <title>Genome sequence of Mycobacterium arupense strain GUC1.</title>
        <authorList>
            <person name="Greninger A.L."/>
            <person name="Cunningham G."/>
            <person name="Chiu C.Y."/>
            <person name="Miller S."/>
        </authorList>
    </citation>
    <scope>NUCLEOTIDE SEQUENCE</scope>
    <source>
        <strain evidence="2">GUC1</strain>
    </source>
</reference>
<sequence length="108" mass="11859">MAYHSRDHRHRRGGHRVTVLDSLLSAIGGAPALPGARCRHRSHLFDERGGDEPEDVAEQRHQQALGLCRLCPALAGCQRWYADLPARHRPTGVIAGIVNSPKKKGRSA</sequence>
<protein>
    <recommendedName>
        <fullName evidence="1">4Fe-4S Wbl-type domain-containing protein</fullName>
    </recommendedName>
</protein>
<evidence type="ECO:0000313" key="4">
    <source>
        <dbReference type="Proteomes" id="UP000034416"/>
    </source>
</evidence>
<dbReference type="PATRIC" id="fig|342002.3.peg.3895"/>
<organism evidence="2 4">
    <name type="scientific">Mycolicibacter arupensis</name>
    <dbReference type="NCBI Taxonomy" id="342002"/>
    <lineage>
        <taxon>Bacteria</taxon>
        <taxon>Bacillati</taxon>
        <taxon>Actinomycetota</taxon>
        <taxon>Actinomycetes</taxon>
        <taxon>Mycobacteriales</taxon>
        <taxon>Mycobacteriaceae</taxon>
        <taxon>Mycolicibacter</taxon>
    </lineage>
</organism>
<gene>
    <name evidence="3" type="ORF">BST15_19220</name>
    <name evidence="2" type="ORF">WR43_16780</name>
</gene>
<dbReference type="EMBL" id="LASW01000095">
    <property type="protein sequence ID" value="KKB97960.1"/>
    <property type="molecule type" value="Genomic_DNA"/>
</dbReference>
<dbReference type="Proteomes" id="UP000034416">
    <property type="component" value="Unassembled WGS sequence"/>
</dbReference>
<name>A0A0F5MT58_9MYCO</name>
<reference evidence="3 5" key="3">
    <citation type="submission" date="2016-12" db="EMBL/GenBank/DDBJ databases">
        <title>The new phylogeny of genus Mycobacterium.</title>
        <authorList>
            <person name="Tortoli E."/>
            <person name="Trovato A."/>
            <person name="Cirillo D.M."/>
        </authorList>
    </citation>
    <scope>NUCLEOTIDE SEQUENCE [LARGE SCALE GENOMIC DNA]</scope>
    <source>
        <strain evidence="3 5">DSM 44942</strain>
    </source>
</reference>
<dbReference type="Proteomes" id="UP000192327">
    <property type="component" value="Unassembled WGS sequence"/>
</dbReference>
<accession>A0A0F5MT58</accession>
<proteinExistence type="predicted"/>
<comment type="caution">
    <text evidence="2">The sequence shown here is derived from an EMBL/GenBank/DDBJ whole genome shotgun (WGS) entry which is preliminary data.</text>
</comment>
<evidence type="ECO:0000313" key="3">
    <source>
        <dbReference type="EMBL" id="OQZ92205.1"/>
    </source>
</evidence>
<dbReference type="AlphaFoldDB" id="A0A0F5MT58"/>
<feature type="domain" description="4Fe-4S Wbl-type" evidence="1">
    <location>
        <begin position="37"/>
        <end position="104"/>
    </location>
</feature>
<dbReference type="STRING" id="342002.BST15_19220"/>